<organism evidence="1 2">
    <name type="scientific">Cucumis melo var. makuwa</name>
    <name type="common">Oriental melon</name>
    <dbReference type="NCBI Taxonomy" id="1194695"/>
    <lineage>
        <taxon>Eukaryota</taxon>
        <taxon>Viridiplantae</taxon>
        <taxon>Streptophyta</taxon>
        <taxon>Embryophyta</taxon>
        <taxon>Tracheophyta</taxon>
        <taxon>Spermatophyta</taxon>
        <taxon>Magnoliopsida</taxon>
        <taxon>eudicotyledons</taxon>
        <taxon>Gunneridae</taxon>
        <taxon>Pentapetalae</taxon>
        <taxon>rosids</taxon>
        <taxon>fabids</taxon>
        <taxon>Cucurbitales</taxon>
        <taxon>Cucurbitaceae</taxon>
        <taxon>Benincaseae</taxon>
        <taxon>Cucumis</taxon>
    </lineage>
</organism>
<sequence length="113" mass="13005">MLVATTMQVSSAKDKNSVISDLSFNGMIEEIWEVSYNSFIIATYGKQVFYVKDSVDARWSIVVMQPQKDFPYKCSNDDLRDMLLHYPQVSKWNITSDIDESGDRYTRPNCEGT</sequence>
<comment type="caution">
    <text evidence="1">The sequence shown here is derived from an EMBL/GenBank/DDBJ whole genome shotgun (WGS) entry which is preliminary data.</text>
</comment>
<evidence type="ECO:0000313" key="1">
    <source>
        <dbReference type="EMBL" id="TYK05788.1"/>
    </source>
</evidence>
<proteinExistence type="predicted"/>
<dbReference type="Proteomes" id="UP000321947">
    <property type="component" value="Unassembled WGS sequence"/>
</dbReference>
<evidence type="ECO:0000313" key="2">
    <source>
        <dbReference type="Proteomes" id="UP000321947"/>
    </source>
</evidence>
<dbReference type="EMBL" id="SSTD01013776">
    <property type="protein sequence ID" value="TYK05788.1"/>
    <property type="molecule type" value="Genomic_DNA"/>
</dbReference>
<protein>
    <submittedName>
        <fullName evidence="1">Transposase</fullName>
    </submittedName>
</protein>
<dbReference type="AlphaFoldDB" id="A0A5D3C3K1"/>
<accession>A0A5D3C3K1</accession>
<reference evidence="1 2" key="1">
    <citation type="submission" date="2019-08" db="EMBL/GenBank/DDBJ databases">
        <title>Draft genome sequences of two oriental melons (Cucumis melo L. var makuwa).</title>
        <authorList>
            <person name="Kwon S.-Y."/>
        </authorList>
    </citation>
    <scope>NUCLEOTIDE SEQUENCE [LARGE SCALE GENOMIC DNA]</scope>
    <source>
        <strain evidence="2">cv. Chang Bougi</strain>
        <tissue evidence="1">Leaf</tissue>
    </source>
</reference>
<name>A0A5D3C3K1_CUCMM</name>
<gene>
    <name evidence="1" type="ORF">E5676_scaffold98G002920</name>
</gene>